<proteinExistence type="predicted"/>
<dbReference type="InterPro" id="IPR040223">
    <property type="entry name" value="PAR_bZIP"/>
</dbReference>
<evidence type="ECO:0000256" key="1">
    <source>
        <dbReference type="ARBA" id="ARBA00004123"/>
    </source>
</evidence>
<feature type="domain" description="BZIP" evidence="7">
    <location>
        <begin position="343"/>
        <end position="406"/>
    </location>
</feature>
<evidence type="ECO:0000256" key="3">
    <source>
        <dbReference type="ARBA" id="ARBA00023125"/>
    </source>
</evidence>
<dbReference type="PROSITE" id="PS50217">
    <property type="entry name" value="BZIP"/>
    <property type="match status" value="1"/>
</dbReference>
<dbReference type="PANTHER" id="PTHR11988:SF56">
    <property type="entry name" value="TRANSCRIPTION FACTOR CES-2"/>
    <property type="match status" value="1"/>
</dbReference>
<feature type="region of interest" description="Disordered" evidence="6">
    <location>
        <begin position="209"/>
        <end position="231"/>
    </location>
</feature>
<dbReference type="PANTHER" id="PTHR11988">
    <property type="entry name" value="THYROTROPH EMBRYONIC FACTOR RELATED"/>
    <property type="match status" value="1"/>
</dbReference>
<dbReference type="GeneID" id="106466940"/>
<feature type="compositionally biased region" description="Polar residues" evidence="6">
    <location>
        <begin position="313"/>
        <end position="329"/>
    </location>
</feature>
<evidence type="ECO:0000313" key="8">
    <source>
        <dbReference type="Proteomes" id="UP000694941"/>
    </source>
</evidence>
<evidence type="ECO:0000256" key="4">
    <source>
        <dbReference type="ARBA" id="ARBA00023163"/>
    </source>
</evidence>
<protein>
    <submittedName>
        <fullName evidence="9">Uncharacterized protein LOC106466940</fullName>
    </submittedName>
</protein>
<sequence length="406" mass="44905">MASKLTPFCVPQDYRNLSGHLSRNSLHLVVEPEQPLDFSTKKVHSSSKLTSLLEGRNQGFSCSRSPIPLEPLSNGLKTSITLSTISSSNGVRELGGILLTDQSASVNSLSSPEVYMTPGLGVSPNVGSINNRLLNAIPGSAMESPEERNYNWPFKAYPKTAPSTTTQGYYNYPIQFPLTFDSMTTQNIFCSTSDQAYLQFREKMLSAKKRSQEYRRSASRQEKQKRYVDTADTNSCSAANILSFVDRNRETSTPDVSESDSLAFSSVNTYISTTAVLIHPSSNAVSTLIETPNQSVPENDETDTKNIMKNEINTRASGENSPSTPSQVPTDLDNGKRSGSLSDEAYWEKRRKNNEAAKRSRDARRAKEDEIAIRAAFLEQENLRLRVEVAALKSETVKLRCLLSNS</sequence>
<dbReference type="SUPFAM" id="SSF57959">
    <property type="entry name" value="Leucine zipper domain"/>
    <property type="match status" value="1"/>
</dbReference>
<dbReference type="Gene3D" id="1.20.5.170">
    <property type="match status" value="1"/>
</dbReference>
<evidence type="ECO:0000259" key="7">
    <source>
        <dbReference type="PROSITE" id="PS50217"/>
    </source>
</evidence>
<dbReference type="Proteomes" id="UP000694941">
    <property type="component" value="Unplaced"/>
</dbReference>
<evidence type="ECO:0000256" key="6">
    <source>
        <dbReference type="SAM" id="MobiDB-lite"/>
    </source>
</evidence>
<evidence type="ECO:0000256" key="2">
    <source>
        <dbReference type="ARBA" id="ARBA00023015"/>
    </source>
</evidence>
<dbReference type="RefSeq" id="XP_013782712.1">
    <property type="nucleotide sequence ID" value="XM_013927258.1"/>
</dbReference>
<reference evidence="9" key="1">
    <citation type="submission" date="2025-08" db="UniProtKB">
        <authorList>
            <consortium name="RefSeq"/>
        </authorList>
    </citation>
    <scope>IDENTIFICATION</scope>
    <source>
        <tissue evidence="9">Muscle</tissue>
    </source>
</reference>
<organism evidence="8 9">
    <name type="scientific">Limulus polyphemus</name>
    <name type="common">Atlantic horseshoe crab</name>
    <dbReference type="NCBI Taxonomy" id="6850"/>
    <lineage>
        <taxon>Eukaryota</taxon>
        <taxon>Metazoa</taxon>
        <taxon>Ecdysozoa</taxon>
        <taxon>Arthropoda</taxon>
        <taxon>Chelicerata</taxon>
        <taxon>Merostomata</taxon>
        <taxon>Xiphosura</taxon>
        <taxon>Limulidae</taxon>
        <taxon>Limulus</taxon>
    </lineage>
</organism>
<feature type="compositionally biased region" description="Basic and acidic residues" evidence="6">
    <location>
        <begin position="209"/>
        <end position="229"/>
    </location>
</feature>
<dbReference type="Pfam" id="PF07716">
    <property type="entry name" value="bZIP_2"/>
    <property type="match status" value="1"/>
</dbReference>
<name>A0ABM1BIK0_LIMPO</name>
<dbReference type="CDD" id="cd14695">
    <property type="entry name" value="bZIP_HLF"/>
    <property type="match status" value="1"/>
</dbReference>
<gene>
    <name evidence="9" type="primary">LOC106466940</name>
</gene>
<comment type="subcellular location">
    <subcellularLocation>
        <location evidence="1">Nucleus</location>
    </subcellularLocation>
</comment>
<evidence type="ECO:0000256" key="5">
    <source>
        <dbReference type="ARBA" id="ARBA00023242"/>
    </source>
</evidence>
<keyword evidence="2" id="KW-0805">Transcription regulation</keyword>
<feature type="region of interest" description="Disordered" evidence="6">
    <location>
        <begin position="313"/>
        <end position="366"/>
    </location>
</feature>
<keyword evidence="8" id="KW-1185">Reference proteome</keyword>
<keyword evidence="5" id="KW-0539">Nucleus</keyword>
<keyword evidence="3" id="KW-0238">DNA-binding</keyword>
<evidence type="ECO:0000313" key="9">
    <source>
        <dbReference type="RefSeq" id="XP_013782712.1"/>
    </source>
</evidence>
<dbReference type="InterPro" id="IPR046347">
    <property type="entry name" value="bZIP_sf"/>
</dbReference>
<dbReference type="SMART" id="SM00338">
    <property type="entry name" value="BRLZ"/>
    <property type="match status" value="1"/>
</dbReference>
<keyword evidence="4" id="KW-0804">Transcription</keyword>
<accession>A0ABM1BIK0</accession>
<feature type="compositionally biased region" description="Basic and acidic residues" evidence="6">
    <location>
        <begin position="353"/>
        <end position="366"/>
    </location>
</feature>
<dbReference type="InterPro" id="IPR004827">
    <property type="entry name" value="bZIP"/>
</dbReference>